<comment type="caution">
    <text evidence="1">The sequence shown here is derived from an EMBL/GenBank/DDBJ whole genome shotgun (WGS) entry which is preliminary data.</text>
</comment>
<proteinExistence type="predicted"/>
<gene>
    <name evidence="1" type="ORF">GCM10010923_11440</name>
</gene>
<protein>
    <recommendedName>
        <fullName evidence="3">DUF1631 domain-containing protein</fullName>
    </recommendedName>
</protein>
<dbReference type="RefSeq" id="WP_188641787.1">
    <property type="nucleotide sequence ID" value="NZ_BMID01000001.1"/>
</dbReference>
<evidence type="ECO:0000313" key="1">
    <source>
        <dbReference type="EMBL" id="GGA04138.1"/>
    </source>
</evidence>
<reference evidence="2" key="1">
    <citation type="journal article" date="2019" name="Int. J. Syst. Evol. Microbiol.">
        <title>The Global Catalogue of Microorganisms (GCM) 10K type strain sequencing project: providing services to taxonomists for standard genome sequencing and annotation.</title>
        <authorList>
            <consortium name="The Broad Institute Genomics Platform"/>
            <consortium name="The Broad Institute Genome Sequencing Center for Infectious Disease"/>
            <person name="Wu L."/>
            <person name="Ma J."/>
        </authorList>
    </citation>
    <scope>NUCLEOTIDE SEQUENCE [LARGE SCALE GENOMIC DNA]</scope>
    <source>
        <strain evidence="2">CGMCC 1.15297</strain>
    </source>
</reference>
<name>A0ABQ1FAE9_9SPHN</name>
<dbReference type="EMBL" id="BMID01000001">
    <property type="protein sequence ID" value="GGA04138.1"/>
    <property type="molecule type" value="Genomic_DNA"/>
</dbReference>
<accession>A0ABQ1FAE9</accession>
<keyword evidence="2" id="KW-1185">Reference proteome</keyword>
<evidence type="ECO:0008006" key="3">
    <source>
        <dbReference type="Google" id="ProtNLM"/>
    </source>
</evidence>
<evidence type="ECO:0000313" key="2">
    <source>
        <dbReference type="Proteomes" id="UP000603317"/>
    </source>
</evidence>
<dbReference type="Proteomes" id="UP000603317">
    <property type="component" value="Unassembled WGS sequence"/>
</dbReference>
<sequence>MSEETLTTGANGTVSDELRGALQRCDQALSSSAPVLRHLVANSESSLFHEEVLARVRGMLDHLGTQMLRRYLDTAGHANDEPIPLDRLDALVTALAEDQDLLSHLHALSIEWRLAQRFAERRSTELVLTPLVKELVGSDKPETARLAMAFLTAQARFAQHARRMQVELGELPGELLNFCLTSLRKAVDRQADSRRHVQLAIRSVQDSYDEGHTRHGVGNLLVYDDATRDAALDPEQAGIALFVTALARASGVSRDNATLGVAEGQAPRLGLMLRAAGRDRQQVERTVLLIHPDARLPEGLGEIDQHSALKLLGGNARGVAGK</sequence>
<organism evidence="1 2">
    <name type="scientific">Blastomonas marina</name>
    <dbReference type="NCBI Taxonomy" id="1867408"/>
    <lineage>
        <taxon>Bacteria</taxon>
        <taxon>Pseudomonadati</taxon>
        <taxon>Pseudomonadota</taxon>
        <taxon>Alphaproteobacteria</taxon>
        <taxon>Sphingomonadales</taxon>
        <taxon>Sphingomonadaceae</taxon>
        <taxon>Blastomonas</taxon>
    </lineage>
</organism>